<dbReference type="InterPro" id="IPR003462">
    <property type="entry name" value="ODC_Mu_crystall"/>
</dbReference>
<dbReference type="PIRSF" id="PIRSF001439">
    <property type="entry name" value="CryM"/>
    <property type="match status" value="1"/>
</dbReference>
<organism evidence="1 2">
    <name type="scientific">Cohnella soli</name>
    <dbReference type="NCBI Taxonomy" id="425005"/>
    <lineage>
        <taxon>Bacteria</taxon>
        <taxon>Bacillati</taxon>
        <taxon>Bacillota</taxon>
        <taxon>Bacilli</taxon>
        <taxon>Bacillales</taxon>
        <taxon>Paenibacillaceae</taxon>
        <taxon>Cohnella</taxon>
    </lineage>
</organism>
<dbReference type="EMBL" id="JBHSMI010000025">
    <property type="protein sequence ID" value="MFC5404236.1"/>
    <property type="molecule type" value="Genomic_DNA"/>
</dbReference>
<dbReference type="PANTHER" id="PTHR13812">
    <property type="entry name" value="KETIMINE REDUCTASE MU-CRYSTALLIN"/>
    <property type="match status" value="1"/>
</dbReference>
<dbReference type="InterPro" id="IPR023401">
    <property type="entry name" value="ODC_N"/>
</dbReference>
<dbReference type="PANTHER" id="PTHR13812:SF19">
    <property type="entry name" value="KETIMINE REDUCTASE MU-CRYSTALLIN"/>
    <property type="match status" value="1"/>
</dbReference>
<dbReference type="Pfam" id="PF02423">
    <property type="entry name" value="OCD_Mu_crystall"/>
    <property type="match status" value="1"/>
</dbReference>
<reference evidence="2" key="1">
    <citation type="journal article" date="2019" name="Int. J. Syst. Evol. Microbiol.">
        <title>The Global Catalogue of Microorganisms (GCM) 10K type strain sequencing project: providing services to taxonomists for standard genome sequencing and annotation.</title>
        <authorList>
            <consortium name="The Broad Institute Genomics Platform"/>
            <consortium name="The Broad Institute Genome Sequencing Center for Infectious Disease"/>
            <person name="Wu L."/>
            <person name="Ma J."/>
        </authorList>
    </citation>
    <scope>NUCLEOTIDE SEQUENCE [LARGE SCALE GENOMIC DNA]</scope>
    <source>
        <strain evidence="2">CGMCC 1.18575</strain>
    </source>
</reference>
<evidence type="ECO:0000313" key="2">
    <source>
        <dbReference type="Proteomes" id="UP001596113"/>
    </source>
</evidence>
<proteinExistence type="predicted"/>
<dbReference type="SUPFAM" id="SSF51735">
    <property type="entry name" value="NAD(P)-binding Rossmann-fold domains"/>
    <property type="match status" value="1"/>
</dbReference>
<evidence type="ECO:0000313" key="1">
    <source>
        <dbReference type="EMBL" id="MFC5404236.1"/>
    </source>
</evidence>
<protein>
    <submittedName>
        <fullName evidence="1">2,3-diaminopropionate biosynthesis protein SbnB</fullName>
    </submittedName>
</protein>
<gene>
    <name evidence="1" type="ORF">ACFPOF_15945</name>
</gene>
<name>A0ABW0HVK7_9BACL</name>
<comment type="caution">
    <text evidence="1">The sequence shown here is derived from an EMBL/GenBank/DDBJ whole genome shotgun (WGS) entry which is preliminary data.</text>
</comment>
<dbReference type="InterPro" id="IPR036291">
    <property type="entry name" value="NAD(P)-bd_dom_sf"/>
</dbReference>
<accession>A0ABW0HVK7</accession>
<dbReference type="Gene3D" id="3.30.1780.10">
    <property type="entry name" value="ornithine cyclodeaminase, domain 1"/>
    <property type="match status" value="1"/>
</dbReference>
<keyword evidence="2" id="KW-1185">Reference proteome</keyword>
<dbReference type="Gene3D" id="3.40.50.720">
    <property type="entry name" value="NAD(P)-binding Rossmann-like Domain"/>
    <property type="match status" value="1"/>
</dbReference>
<dbReference type="Proteomes" id="UP001596113">
    <property type="component" value="Unassembled WGS sequence"/>
</dbReference>
<sequence length="324" mass="36424">MRYFNEKDVLALGADWNNLIDAMEKAIICQSRGEAEQPLKPYLKFRNTRNRIIAMPAYVGGTIKAAGIKWIASFPDNIERGLSRASSLLVLNDVSTGKPLAIFNTTLLSILRTVSVTGVMLRSYLNSRTVEEACVGILGVGPIGQWHYKFLKQMYGDKIKRFIVFDKSQARMNEFIEQYQDKTIRLADSWESAYCQSDMVITCTTTSEPYINLPPKPGSLQLNISLRDYSEGIYPYVTGGIVIDNWSEVCREGTSIELLYKRHGLKPTDCMTLEDIILRNKLSQVNSKTPIFFSPMGMAIFDVTIGKYYLTLAEESGTGLMLEG</sequence>
<dbReference type="RefSeq" id="WP_378134312.1">
    <property type="nucleotide sequence ID" value="NZ_JBHSMI010000025.1"/>
</dbReference>